<dbReference type="PANTHER" id="PTHR13369:SF0">
    <property type="entry name" value="GLUTATHIONE S-TRANSFERASE C-TERMINAL DOMAIN-CONTAINING PROTEIN"/>
    <property type="match status" value="1"/>
</dbReference>
<dbReference type="SUPFAM" id="SSF53335">
    <property type="entry name" value="S-adenosyl-L-methionine-dependent methyltransferases"/>
    <property type="match status" value="1"/>
</dbReference>
<evidence type="ECO:0000259" key="1">
    <source>
        <dbReference type="Pfam" id="PF13679"/>
    </source>
</evidence>
<dbReference type="RefSeq" id="XP_011503144.1">
    <property type="nucleotide sequence ID" value="XM_011504842.1"/>
</dbReference>
<dbReference type="KEGG" id="csol:105366406"/>
<keyword evidence="2" id="KW-1185">Reference proteome</keyword>
<dbReference type="Gene3D" id="1.20.1050.10">
    <property type="match status" value="1"/>
</dbReference>
<evidence type="ECO:0000313" key="3">
    <source>
        <dbReference type="RefSeq" id="XP_011503144.1"/>
    </source>
</evidence>
<accession>A0AAJ7E0G3</accession>
<sequence length="562" mass="64440">MAKVHLKVFTADSLCSVPIESLITLFTIKYCNSSVQIVFVKDTKPVGENSFIIDISTFQYEFIEYFQVSKIARCCEFPNLEENDNSCIAGLCATLRQIIQNVLIEQPLHYCKELLGFKESCLLSCSEGSVWTRFCELDIISTVRSIIVENQDSNLPIALARFEYHMSQPVRLHNLCKYTMSKKFIDNKIKQHENTVPEHIFAEGLTLTLADIIIFVCVHMIFNFISKKHVHNIIPLTLKWYENILTNQNILKVLNIFYIKSLDTENFIFNYTLPCIENKSLYKTDPKRYKPRNRIYTRQEDIEYALGLIRKSEMQIQIDECFGQEINLDWESIPYDATPEGGDLPSTRSQRKFQQLESLCKPILKLAKEGNTIVDFCSGGGHLGILLAYLLPNCNLILLENKAKSMKKAKERIKKLLLSNITFYQSNLNYFKGPFDIGTCLHACGVATDLVLQQCIEKNAIFVCCPCCYGSLKDCHSIVYPRSQIFKDIMDQQSYLVLSHAADQTHGINNAKTKQGYECMMLIDTDRKLQAEECGYSVRLNKLIPESCSPKNHLLIGYPRLK</sequence>
<dbReference type="AlphaFoldDB" id="A0AAJ7E0G3"/>
<dbReference type="FunFam" id="3.40.50.150:FF:000725">
    <property type="entry name" value="Glutathione S-transferase, C-terminal domain-containing"/>
    <property type="match status" value="1"/>
</dbReference>
<name>A0AAJ7E0G3_9HYME</name>
<reference evidence="3" key="1">
    <citation type="submission" date="2025-08" db="UniProtKB">
        <authorList>
            <consortium name="RefSeq"/>
        </authorList>
    </citation>
    <scope>IDENTIFICATION</scope>
</reference>
<dbReference type="Proteomes" id="UP000695007">
    <property type="component" value="Unplaced"/>
</dbReference>
<dbReference type="GO" id="GO:0005737">
    <property type="term" value="C:cytoplasm"/>
    <property type="evidence" value="ECO:0007669"/>
    <property type="project" value="TreeGrafter"/>
</dbReference>
<dbReference type="Pfam" id="PF13679">
    <property type="entry name" value="Methyltransf_32"/>
    <property type="match status" value="1"/>
</dbReference>
<dbReference type="GeneID" id="105366406"/>
<gene>
    <name evidence="3" type="primary">LOC105366406</name>
</gene>
<dbReference type="PANTHER" id="PTHR13369">
    <property type="match status" value="1"/>
</dbReference>
<dbReference type="CTD" id="79807"/>
<feature type="domain" description="Methyltransferase" evidence="1">
    <location>
        <begin position="351"/>
        <end position="473"/>
    </location>
</feature>
<dbReference type="InterPro" id="IPR025714">
    <property type="entry name" value="Methyltranfer_dom"/>
</dbReference>
<organism evidence="2 3">
    <name type="scientific">Ceratosolen solmsi marchali</name>
    <dbReference type="NCBI Taxonomy" id="326594"/>
    <lineage>
        <taxon>Eukaryota</taxon>
        <taxon>Metazoa</taxon>
        <taxon>Ecdysozoa</taxon>
        <taxon>Arthropoda</taxon>
        <taxon>Hexapoda</taxon>
        <taxon>Insecta</taxon>
        <taxon>Pterygota</taxon>
        <taxon>Neoptera</taxon>
        <taxon>Endopterygota</taxon>
        <taxon>Hymenoptera</taxon>
        <taxon>Apocrita</taxon>
        <taxon>Proctotrupomorpha</taxon>
        <taxon>Chalcidoidea</taxon>
        <taxon>Agaonidae</taxon>
        <taxon>Agaoninae</taxon>
        <taxon>Ceratosolen</taxon>
    </lineage>
</organism>
<dbReference type="Gene3D" id="3.40.50.150">
    <property type="entry name" value="Vaccinia Virus protein VP39"/>
    <property type="match status" value="1"/>
</dbReference>
<evidence type="ECO:0000313" key="2">
    <source>
        <dbReference type="Proteomes" id="UP000695007"/>
    </source>
</evidence>
<dbReference type="InterPro" id="IPR029063">
    <property type="entry name" value="SAM-dependent_MTases_sf"/>
</dbReference>
<proteinExistence type="predicted"/>
<protein>
    <submittedName>
        <fullName evidence="3">Glutathione S-transferase C-terminal domain-containing protein homolog</fullName>
    </submittedName>
</protein>